<feature type="region of interest" description="Disordered" evidence="1">
    <location>
        <begin position="86"/>
        <end position="111"/>
    </location>
</feature>
<dbReference type="Proteomes" id="UP001152320">
    <property type="component" value="Chromosome 6"/>
</dbReference>
<proteinExistence type="predicted"/>
<dbReference type="OrthoDB" id="10057092at2759"/>
<sequence length="111" mass="12778">MKRELQTRLAVMKPDLGLTISQRQGSDQKPLPRKFLVGERVLVLDFRRYTGKWAEGTVTRILGPVTYHACVDDQIWKRHIDQMRGKPQADLETTVSQPTSVLDEDNSKLWS</sequence>
<name>A0A9Q1HCY4_HOLLE</name>
<reference evidence="2" key="1">
    <citation type="submission" date="2021-10" db="EMBL/GenBank/DDBJ databases">
        <title>Tropical sea cucumber genome reveals ecological adaptation and Cuvierian tubules defense mechanism.</title>
        <authorList>
            <person name="Chen T."/>
        </authorList>
    </citation>
    <scope>NUCLEOTIDE SEQUENCE</scope>
    <source>
        <strain evidence="2">Nanhai2018</strain>
        <tissue evidence="2">Muscle</tissue>
    </source>
</reference>
<evidence type="ECO:0000313" key="2">
    <source>
        <dbReference type="EMBL" id="KAJ8040753.1"/>
    </source>
</evidence>
<organism evidence="2 3">
    <name type="scientific">Holothuria leucospilota</name>
    <name type="common">Black long sea cucumber</name>
    <name type="synonym">Mertensiothuria leucospilota</name>
    <dbReference type="NCBI Taxonomy" id="206669"/>
    <lineage>
        <taxon>Eukaryota</taxon>
        <taxon>Metazoa</taxon>
        <taxon>Echinodermata</taxon>
        <taxon>Eleutherozoa</taxon>
        <taxon>Echinozoa</taxon>
        <taxon>Holothuroidea</taxon>
        <taxon>Aspidochirotacea</taxon>
        <taxon>Aspidochirotida</taxon>
        <taxon>Holothuriidae</taxon>
        <taxon>Holothuria</taxon>
    </lineage>
</organism>
<dbReference type="EMBL" id="JAIZAY010000006">
    <property type="protein sequence ID" value="KAJ8040753.1"/>
    <property type="molecule type" value="Genomic_DNA"/>
</dbReference>
<evidence type="ECO:0000313" key="3">
    <source>
        <dbReference type="Proteomes" id="UP001152320"/>
    </source>
</evidence>
<accession>A0A9Q1HCY4</accession>
<protein>
    <submittedName>
        <fullName evidence="2">Uncharacterized protein</fullName>
    </submittedName>
</protein>
<evidence type="ECO:0000256" key="1">
    <source>
        <dbReference type="SAM" id="MobiDB-lite"/>
    </source>
</evidence>
<dbReference type="AlphaFoldDB" id="A0A9Q1HCY4"/>
<gene>
    <name evidence="2" type="ORF">HOLleu_15147</name>
</gene>
<keyword evidence="3" id="KW-1185">Reference proteome</keyword>
<feature type="compositionally biased region" description="Polar residues" evidence="1">
    <location>
        <begin position="91"/>
        <end position="100"/>
    </location>
</feature>
<comment type="caution">
    <text evidence="2">The sequence shown here is derived from an EMBL/GenBank/DDBJ whole genome shotgun (WGS) entry which is preliminary data.</text>
</comment>